<dbReference type="AlphaFoldDB" id="A0A3S4DT87"/>
<organism evidence="2 3">
    <name type="scientific">Mycobacterium basiliense</name>
    <dbReference type="NCBI Taxonomy" id="2094119"/>
    <lineage>
        <taxon>Bacteria</taxon>
        <taxon>Bacillati</taxon>
        <taxon>Actinomycetota</taxon>
        <taxon>Actinomycetes</taxon>
        <taxon>Mycobacteriales</taxon>
        <taxon>Mycobacteriaceae</taxon>
        <taxon>Mycobacterium</taxon>
    </lineage>
</organism>
<name>A0A3S4DT87_9MYCO</name>
<dbReference type="InterPro" id="IPR038332">
    <property type="entry name" value="PPE_sf"/>
</dbReference>
<keyword evidence="3" id="KW-1185">Reference proteome</keyword>
<dbReference type="Pfam" id="PF00934">
    <property type="entry name" value="PE"/>
    <property type="match status" value="1"/>
</dbReference>
<evidence type="ECO:0000313" key="2">
    <source>
        <dbReference type="EMBL" id="VDM88726.1"/>
    </source>
</evidence>
<dbReference type="OrthoDB" id="4752283at2"/>
<dbReference type="KEGG" id="mbai:MB901379_02290"/>
<feature type="domain" description="PE" evidence="1">
    <location>
        <begin position="4"/>
        <end position="94"/>
    </location>
</feature>
<dbReference type="Proteomes" id="UP000269998">
    <property type="component" value="Chromosome"/>
</dbReference>
<sequence length="630" mass="62445">MSFVVADPESVSAAAASLADIRSALGAAAGAAAGPTTGVAAAAADEVSSAIATLFDTYGREFQAVNAQAAAFHAEFVRLLNGGAAAYLGTELANAEKNLLSAVNAPVQMMQGSLGDAALATVTGGGTAAAAETSGGLLGALFGAGTGGVGGILGGSGGLLDPIVFGGTGGLFGPLIGGNGALTALIGNGPLAPFFDGAGQQVGTALSALISGNGAALLSEQIGAITGDLAGLPGLGGLQALLPGLFPPSGGTPTAPAPGGAWQQLAVNTNTNLMALTDAWAADPFPLLRQVIANQQGYAYLLGQDLSLAIQNFPAEVVLLPETIEAGIQNLLAFNPGLYAQQFADGTFDDFQTIGTSLGEAGRDLQIGLAGFPSDMQTAVQAFAAGDYHLAVNDATKALLNVFITGFDTSDLNDIRLLGPVADLFPILAIPGQDIQGLSNLLPAGSIPAQMTHNLANVVNVLTDTSISTTISGTLDPPALVLGANFGLPLSVLFGVAGAPVAGLDGLATAGTTIGNGVATGNPLMVASGLIDAPALFLDGFLNGETIVDMALPVTFDVPIIGPLNIPVVIHLPFQGLLVPPHPITATVPLEILGIDIPIDLTLGGTQFGGLVPTLVNNVPHQLAEAIKPA</sequence>
<dbReference type="SUPFAM" id="SSF140459">
    <property type="entry name" value="PE/PPE dimer-like"/>
    <property type="match status" value="1"/>
</dbReference>
<accession>A0A3S4DT87</accession>
<dbReference type="EMBL" id="LR130759">
    <property type="protein sequence ID" value="VDM88726.1"/>
    <property type="molecule type" value="Genomic_DNA"/>
</dbReference>
<protein>
    <submittedName>
        <fullName evidence="2">PE family protein</fullName>
    </submittedName>
</protein>
<proteinExistence type="predicted"/>
<dbReference type="InterPro" id="IPR000084">
    <property type="entry name" value="PE-PGRS_N"/>
</dbReference>
<dbReference type="RefSeq" id="WP_158016732.1">
    <property type="nucleotide sequence ID" value="NZ_CBCSKE010000001.1"/>
</dbReference>
<evidence type="ECO:0000313" key="3">
    <source>
        <dbReference type="Proteomes" id="UP000269998"/>
    </source>
</evidence>
<dbReference type="Gene3D" id="1.10.287.850">
    <property type="entry name" value="HP0062-like domain"/>
    <property type="match status" value="1"/>
</dbReference>
<reference evidence="3" key="1">
    <citation type="submission" date="2018-02" db="EMBL/GenBank/DDBJ databases">
        <authorList>
            <person name="Seth-Smith MB H."/>
            <person name="Seth-Smith H."/>
        </authorList>
    </citation>
    <scope>NUCLEOTIDE SEQUENCE [LARGE SCALE GENOMIC DNA]</scope>
</reference>
<gene>
    <name evidence="2" type="ORF">MB901379_02290</name>
</gene>
<evidence type="ECO:0000259" key="1">
    <source>
        <dbReference type="Pfam" id="PF00934"/>
    </source>
</evidence>